<keyword evidence="3" id="KW-0378">Hydrolase</keyword>
<feature type="region of interest" description="Disordered" evidence="1">
    <location>
        <begin position="191"/>
        <end position="215"/>
    </location>
</feature>
<dbReference type="GO" id="GO:0004386">
    <property type="term" value="F:helicase activity"/>
    <property type="evidence" value="ECO:0007669"/>
    <property type="project" value="UniProtKB-KW"/>
</dbReference>
<dbReference type="Proteomes" id="UP000002498">
    <property type="component" value="Unassembled WGS sequence"/>
</dbReference>
<keyword evidence="3" id="KW-0547">Nucleotide-binding</keyword>
<dbReference type="KEGG" id="maj:MAA_10912"/>
<dbReference type="GeneID" id="23632361"/>
<keyword evidence="4" id="KW-1185">Reference proteome</keyword>
<proteinExistence type="predicted"/>
<dbReference type="EMBL" id="ADNJ02000003">
    <property type="protein sequence ID" value="KHO11397.1"/>
    <property type="molecule type" value="Genomic_DNA"/>
</dbReference>
<feature type="signal peptide" evidence="2">
    <location>
        <begin position="1"/>
        <end position="17"/>
    </location>
</feature>
<evidence type="ECO:0000313" key="3">
    <source>
        <dbReference type="EMBL" id="KHO11397.1"/>
    </source>
</evidence>
<evidence type="ECO:0000256" key="2">
    <source>
        <dbReference type="SAM" id="SignalP"/>
    </source>
</evidence>
<dbReference type="HOGENOM" id="CLU_079114_0_0_1"/>
<name>A0A0B2XIR5_METRA</name>
<reference evidence="3 4" key="2">
    <citation type="journal article" date="2014" name="Proc. Natl. Acad. Sci. U.S.A.">
        <title>Trajectory and genomic determinants of fungal-pathogen speciation and host adaptation.</title>
        <authorList>
            <person name="Hu X."/>
            <person name="Xiao G."/>
            <person name="Zheng P."/>
            <person name="Shang Y."/>
            <person name="Su Y."/>
            <person name="Zhang X."/>
            <person name="Liu X."/>
            <person name="Zhan S."/>
            <person name="St Leger R.J."/>
            <person name="Wang C."/>
        </authorList>
    </citation>
    <scope>GENOME REANNOTATION</scope>
    <source>
        <strain evidence="4">ARSEF 23 / ATCC MYA-3075</strain>
    </source>
</reference>
<dbReference type="AlphaFoldDB" id="A0A0B2XIR5"/>
<accession>A0A0B2XIR5</accession>
<keyword evidence="2" id="KW-0732">Signal</keyword>
<feature type="compositionally biased region" description="Basic and acidic residues" evidence="1">
    <location>
        <begin position="191"/>
        <end position="201"/>
    </location>
</feature>
<comment type="caution">
    <text evidence="3">The sequence shown here is derived from an EMBL/GenBank/DDBJ whole genome shotgun (WGS) entry which is preliminary data.</text>
</comment>
<organism evidence="3 4">
    <name type="scientific">Metarhizium robertsii (strain ARSEF 23 / ATCC MYA-3075)</name>
    <name type="common">Metarhizium anisopliae (strain ARSEF 23)</name>
    <dbReference type="NCBI Taxonomy" id="655844"/>
    <lineage>
        <taxon>Eukaryota</taxon>
        <taxon>Fungi</taxon>
        <taxon>Dikarya</taxon>
        <taxon>Ascomycota</taxon>
        <taxon>Pezizomycotina</taxon>
        <taxon>Sordariomycetes</taxon>
        <taxon>Hypocreomycetidae</taxon>
        <taxon>Hypocreales</taxon>
        <taxon>Clavicipitaceae</taxon>
        <taxon>Metarhizium</taxon>
    </lineage>
</organism>
<feature type="region of interest" description="Disordered" evidence="1">
    <location>
        <begin position="27"/>
        <end position="53"/>
    </location>
</feature>
<gene>
    <name evidence="3" type="ORF">MAA_10912</name>
</gene>
<keyword evidence="3" id="KW-0347">Helicase</keyword>
<dbReference type="RefSeq" id="XP_011411160.1">
    <property type="nucleotide sequence ID" value="XM_011412858.1"/>
</dbReference>
<evidence type="ECO:0000313" key="4">
    <source>
        <dbReference type="Proteomes" id="UP000002498"/>
    </source>
</evidence>
<feature type="chain" id="PRO_5002080237" evidence="2">
    <location>
        <begin position="18"/>
        <end position="306"/>
    </location>
</feature>
<keyword evidence="3" id="KW-0067">ATP-binding</keyword>
<protein>
    <submittedName>
        <fullName evidence="3">Telomere-linked helicase 1</fullName>
    </submittedName>
</protein>
<evidence type="ECO:0000256" key="1">
    <source>
        <dbReference type="SAM" id="MobiDB-lite"/>
    </source>
</evidence>
<dbReference type="OrthoDB" id="4943390at2759"/>
<reference evidence="3 4" key="1">
    <citation type="journal article" date="2011" name="PLoS Genet.">
        <title>Genome sequencing and comparative transcriptomics of the model entomopathogenic fungi Metarhizium anisopliae and M. acridum.</title>
        <authorList>
            <person name="Gao Q."/>
            <person name="Jin K."/>
            <person name="Ying S.H."/>
            <person name="Zhang Y."/>
            <person name="Xiao G."/>
            <person name="Shang Y."/>
            <person name="Duan Z."/>
            <person name="Hu X."/>
            <person name="Xie X.Q."/>
            <person name="Zhou G."/>
            <person name="Peng G."/>
            <person name="Luo Z."/>
            <person name="Huang W."/>
            <person name="Wang B."/>
            <person name="Fang W."/>
            <person name="Wang S."/>
            <person name="Zhong Y."/>
            <person name="Ma L.J."/>
            <person name="St Leger R.J."/>
            <person name="Zhao G.P."/>
            <person name="Pei Y."/>
            <person name="Feng M.G."/>
            <person name="Xia Y."/>
            <person name="Wang C."/>
        </authorList>
    </citation>
    <scope>NUCLEOTIDE SEQUENCE [LARGE SCALE GENOMIC DNA]</scope>
    <source>
        <strain evidence="4">ARSEF 23 / ATCC MYA-3075</strain>
    </source>
</reference>
<sequence length="306" mass="33733">MRCTLLLVASLAGLAVAQPIVECKNTSTSTLPKDEATEQPMPTPTKLTSGSLKPFKLPAKGQGSVVLLCGVHINSKKLKSEDCVGTERFCNEALYRDLEETFASPEECLASQQPKKTAVTEKDLRKDEATKLHEDAVSCFDALDEVFKQCRESKMDDCRKGKADVQQCKSEADKQCVLETEDEAARCRKLPDTVPGKERDPLNNQAAQKSERKKIDDHCGRFGDDGEKKSECNLAVRRCVGRVRKDASLEDFLACVDNTQACAIYKFADEHDACVINAEQCAKELKGASDGFDKLAKCARDRTNKT</sequence>